<evidence type="ECO:0000313" key="15">
    <source>
        <dbReference type="EMBL" id="CAH1241568.1"/>
    </source>
</evidence>
<keyword evidence="9 12" id="KW-0472">Membrane</keyword>
<evidence type="ECO:0000256" key="2">
    <source>
        <dbReference type="ARBA" id="ARBA00009726"/>
    </source>
</evidence>
<dbReference type="InterPro" id="IPR036640">
    <property type="entry name" value="ABC1_TM_sf"/>
</dbReference>
<keyword evidence="3" id="KW-0813">Transport</keyword>
<feature type="region of interest" description="Disordered" evidence="11">
    <location>
        <begin position="711"/>
        <end position="735"/>
    </location>
</feature>
<dbReference type="PANTHER" id="PTHR24223">
    <property type="entry name" value="ATP-BINDING CASSETTE SUB-FAMILY C"/>
    <property type="match status" value="1"/>
</dbReference>
<proteinExistence type="inferred from homology"/>
<dbReference type="GO" id="GO:0012505">
    <property type="term" value="C:endomembrane system"/>
    <property type="evidence" value="ECO:0007669"/>
    <property type="project" value="UniProtKB-SubCell"/>
</dbReference>
<evidence type="ECO:0000313" key="16">
    <source>
        <dbReference type="Proteomes" id="UP000838412"/>
    </source>
</evidence>
<feature type="transmembrane region" description="Helical" evidence="12">
    <location>
        <begin position="143"/>
        <end position="167"/>
    </location>
</feature>
<feature type="domain" description="ABC transporter" evidence="13">
    <location>
        <begin position="479"/>
        <end position="708"/>
    </location>
</feature>
<reference evidence="15" key="1">
    <citation type="submission" date="2022-01" db="EMBL/GenBank/DDBJ databases">
        <authorList>
            <person name="Braso-Vives M."/>
        </authorList>
    </citation>
    <scope>NUCLEOTIDE SEQUENCE</scope>
</reference>
<dbReference type="CDD" id="cd03250">
    <property type="entry name" value="ABCC_MRP_domain1"/>
    <property type="match status" value="1"/>
</dbReference>
<dbReference type="Gene3D" id="1.20.1560.10">
    <property type="entry name" value="ABC transporter type 1, transmembrane domain"/>
    <property type="match status" value="2"/>
</dbReference>
<dbReference type="PANTHER" id="PTHR24223:SF447">
    <property type="entry name" value="MULTIDRUG RESISTANCE-ASSOCIATED PROTEIN 5"/>
    <property type="match status" value="1"/>
</dbReference>
<dbReference type="SUPFAM" id="SSF52540">
    <property type="entry name" value="P-loop containing nucleoside triphosphate hydrolases"/>
    <property type="match status" value="2"/>
</dbReference>
<dbReference type="GO" id="GO:0016887">
    <property type="term" value="F:ATP hydrolysis activity"/>
    <property type="evidence" value="ECO:0007669"/>
    <property type="project" value="InterPro"/>
</dbReference>
<feature type="region of interest" description="Disordered" evidence="11">
    <location>
        <begin position="818"/>
        <end position="850"/>
    </location>
</feature>
<dbReference type="PROSITE" id="PS50929">
    <property type="entry name" value="ABC_TM1F"/>
    <property type="match status" value="2"/>
</dbReference>
<evidence type="ECO:0000256" key="1">
    <source>
        <dbReference type="ARBA" id="ARBA00004127"/>
    </source>
</evidence>
<dbReference type="GO" id="GO:0016020">
    <property type="term" value="C:membrane"/>
    <property type="evidence" value="ECO:0007669"/>
    <property type="project" value="InterPro"/>
</dbReference>
<feature type="transmembrane region" description="Helical" evidence="12">
    <location>
        <begin position="283"/>
        <end position="304"/>
    </location>
</feature>
<dbReference type="FunFam" id="1.20.1560.10:FF:000015">
    <property type="entry name" value="multidrug resistance-associated protein 5 isoform X1"/>
    <property type="match status" value="1"/>
</dbReference>
<feature type="transmembrane region" description="Helical" evidence="12">
    <location>
        <begin position="179"/>
        <end position="199"/>
    </location>
</feature>
<evidence type="ECO:0000256" key="3">
    <source>
        <dbReference type="ARBA" id="ARBA00022448"/>
    </source>
</evidence>
<organism evidence="15 16">
    <name type="scientific">Branchiostoma lanceolatum</name>
    <name type="common">Common lancelet</name>
    <name type="synonym">Amphioxus lanceolatum</name>
    <dbReference type="NCBI Taxonomy" id="7740"/>
    <lineage>
        <taxon>Eukaryota</taxon>
        <taxon>Metazoa</taxon>
        <taxon>Chordata</taxon>
        <taxon>Cephalochordata</taxon>
        <taxon>Leptocardii</taxon>
        <taxon>Amphioxiformes</taxon>
        <taxon>Branchiostomatidae</taxon>
        <taxon>Branchiostoma</taxon>
    </lineage>
</organism>
<keyword evidence="7" id="KW-0067">ATP-binding</keyword>
<protein>
    <submittedName>
        <fullName evidence="15">ABCC1 protein</fullName>
    </submittedName>
</protein>
<dbReference type="CDD" id="cd03244">
    <property type="entry name" value="ABCC_MRP_domain2"/>
    <property type="match status" value="1"/>
</dbReference>
<dbReference type="SMART" id="SM00382">
    <property type="entry name" value="AAA"/>
    <property type="match status" value="2"/>
</dbReference>
<feature type="domain" description="ABC transmembrane type-1" evidence="14">
    <location>
        <begin position="145"/>
        <end position="423"/>
    </location>
</feature>
<keyword evidence="8 12" id="KW-1133">Transmembrane helix</keyword>
<feature type="transmembrane region" description="Helical" evidence="12">
    <location>
        <begin position="258"/>
        <end position="277"/>
    </location>
</feature>
<keyword evidence="16" id="KW-1185">Reference proteome</keyword>
<dbReference type="FunFam" id="1.20.1560.10:FF:000012">
    <property type="entry name" value="ATP binding cassette subfamily C member 5"/>
    <property type="match status" value="1"/>
</dbReference>
<dbReference type="InterPro" id="IPR050173">
    <property type="entry name" value="ABC_transporter_C-like"/>
</dbReference>
<dbReference type="OrthoDB" id="6500128at2759"/>
<sequence>MAYSGNEATSPPGLPRNRMDDKWNSTAVMVDADDSQADRRGWSKYATGLKNFIPFRKKPKVPVAPVDDVGLWGTMFASFINQLVWKAHKNKMTFKDLGNRSPYDTGETNANRLLRIWNTEVARKGLKQASMLTAVWRFISTRVYVAVALTTITFGCYILQGTLLIQALLSYTNAINPSLWYGLGLVAGLLGVELLRSFSGGIGTAFGMRTGSRLQVALTSMGYAKVLRLRSLKDKSVGQLVNMFVNDSFRVAMACQQIQMAVLGPVAMIPVLAYSTYIMGPWALLGCFINVLFLPLQVLIGAHIGMLRSECVKIVDSRVRMTSELLNSVKLIKMYAWEKPFTKRIQDLRKREAKLLQKAGFWQAMVVGIGPALMTVSSIVTFTAHVMTGNDLTPEQAFTVLACFTILRSILMITPFAVRSLSEAIIATRRMKDLMIMEERKALTTTPSKANIAVEIRGATLGWDAQEKAEGGTSKEENNDTKDIEEAVGRAQGGDTPLVVEKLFDINLTLFKGTLLGVCGSVGAGKSSVISAILNDMRLIKGGVAVEGEIAYVAQQAWILNATVKDNILFGEDFNSIKYDQVIEACCLKPDLEQLPGGDLTEIGERGVNLSGGQKQRISLARALYADKDIYLLDDPLSAVDAHVGEHIFRQYIKEGLRGKTVFFVTHQLQYLSDCDEVLLLKDGRIAAKGPHRRLMTMNAEYAEMIQNYLDDEGSTDNSDSSDDEAATVTSPPSPIDPALFLRRALMNRADRARLSVRSLGGARRPRVAAAAPSGGGRKFSIHATPRLVRRLIHKKEEPARQLSRTYSIRSNHPATMAAAELEPPPELPDLDTDRQKEEERALEKGQLTGEEDMQRGRVKYSNYTNYIKFCGGYFITFLVLFQFLLNTAISVFANFWISFWLEAGDGSQSPVNGTNSTQATSSGSIADNPNLNFYVIVLGAAAVAMIFSIVLKFWSFSKVTIAAAYRFHKQLFKSVFRSPTKFFDTTPSGRILNRFSKDMDEVDAQLPFQVNLLSEQLWSVVASFISIAVVFPWLLVAIAPISILFYTAYYFFRSVVRDLKRFQNITRTPWLCHMTETLQGLTTIHAYNKDKAFMQKLNTLVDQYTHSFFMWMMSGRWVLQRVDLLGISVNMTTALLVVLFQGTIPASQAGLALTYALQIAGVLQHLVRIAAETESAFTSVERLRYYIKELEWEAPETIKDADPSGTWPEDGSIQLLNLGMRYRENLPLVLKSVTCYIRSCEKIGIVGRTGSGKSSLGVAIFRLVEAAEGSIFIDGVDISKIGLYSLRSKLSIIPQDPVLFVGTVRYNLDPFDAHSDEAVWGALERVHMADRIGYLDDKLEAAVVENGENFSVGERQLMCMARALLRNSKILILDEATAAIDSETDNLIQATIHEAFEDCTMLTIAHRLNTVMTSDRVMVMDDGQLSEFDTPRALLSNKGSRFAAMVKAAGIDVTKYISMETEELPQTYGDSEQKNNDEVECTKL</sequence>
<dbReference type="CDD" id="cd18592">
    <property type="entry name" value="ABC_6TM_MRP5_8_9_D1"/>
    <property type="match status" value="1"/>
</dbReference>
<feature type="compositionally biased region" description="Acidic residues" evidence="11">
    <location>
        <begin position="711"/>
        <end position="726"/>
    </location>
</feature>
<dbReference type="PROSITE" id="PS00211">
    <property type="entry name" value="ABC_TRANSPORTER_1"/>
    <property type="match status" value="2"/>
</dbReference>
<gene>
    <name evidence="15" type="primary">ABCC1</name>
    <name evidence="15" type="ORF">BLAG_LOCUS5139</name>
</gene>
<comment type="similarity">
    <text evidence="2">Belongs to the ABC transporter superfamily. ABCC family. Conjugate transporter (TC 3.A.1.208) subfamily.</text>
</comment>
<feature type="transmembrane region" description="Helical" evidence="12">
    <location>
        <begin position="359"/>
        <end position="385"/>
    </location>
</feature>
<keyword evidence="10" id="KW-0325">Glycoprotein</keyword>
<dbReference type="InterPro" id="IPR003439">
    <property type="entry name" value="ABC_transporter-like_ATP-bd"/>
</dbReference>
<accession>A0A8J9YTR4</accession>
<keyword evidence="4 12" id="KW-0812">Transmembrane</keyword>
<evidence type="ECO:0000256" key="12">
    <source>
        <dbReference type="SAM" id="Phobius"/>
    </source>
</evidence>
<dbReference type="EMBL" id="OV696697">
    <property type="protein sequence ID" value="CAH1241568.1"/>
    <property type="molecule type" value="Genomic_DNA"/>
</dbReference>
<evidence type="ECO:0000256" key="4">
    <source>
        <dbReference type="ARBA" id="ARBA00022692"/>
    </source>
</evidence>
<dbReference type="FunFam" id="3.40.50.300:FF:005907">
    <property type="entry name" value="Uncharacterized protein"/>
    <property type="match status" value="1"/>
</dbReference>
<feature type="transmembrane region" description="Helical" evidence="12">
    <location>
        <begin position="874"/>
        <end position="898"/>
    </location>
</feature>
<dbReference type="Pfam" id="PF00005">
    <property type="entry name" value="ABC_tran"/>
    <property type="match status" value="2"/>
</dbReference>
<dbReference type="InterPro" id="IPR017871">
    <property type="entry name" value="ABC_transporter-like_CS"/>
</dbReference>
<evidence type="ECO:0000256" key="5">
    <source>
        <dbReference type="ARBA" id="ARBA00022737"/>
    </source>
</evidence>
<evidence type="ECO:0000256" key="10">
    <source>
        <dbReference type="ARBA" id="ARBA00023180"/>
    </source>
</evidence>
<evidence type="ECO:0000256" key="6">
    <source>
        <dbReference type="ARBA" id="ARBA00022741"/>
    </source>
</evidence>
<dbReference type="Proteomes" id="UP000838412">
    <property type="component" value="Chromosome 12"/>
</dbReference>
<dbReference type="InterPro" id="IPR003593">
    <property type="entry name" value="AAA+_ATPase"/>
</dbReference>
<dbReference type="GO" id="GO:0140359">
    <property type="term" value="F:ABC-type transporter activity"/>
    <property type="evidence" value="ECO:0007669"/>
    <property type="project" value="InterPro"/>
</dbReference>
<feature type="domain" description="ABC transporter" evidence="13">
    <location>
        <begin position="1214"/>
        <end position="1448"/>
    </location>
</feature>
<feature type="transmembrane region" description="Helical" evidence="12">
    <location>
        <begin position="397"/>
        <end position="421"/>
    </location>
</feature>
<evidence type="ECO:0000256" key="7">
    <source>
        <dbReference type="ARBA" id="ARBA00022840"/>
    </source>
</evidence>
<evidence type="ECO:0000256" key="8">
    <source>
        <dbReference type="ARBA" id="ARBA00022989"/>
    </source>
</evidence>
<feature type="transmembrane region" description="Helical" evidence="12">
    <location>
        <begin position="1034"/>
        <end position="1053"/>
    </location>
</feature>
<evidence type="ECO:0000256" key="11">
    <source>
        <dbReference type="SAM" id="MobiDB-lite"/>
    </source>
</evidence>
<dbReference type="InterPro" id="IPR011527">
    <property type="entry name" value="ABC1_TM_dom"/>
</dbReference>
<evidence type="ECO:0000259" key="13">
    <source>
        <dbReference type="PROSITE" id="PS50893"/>
    </source>
</evidence>
<feature type="transmembrane region" description="Helical" evidence="12">
    <location>
        <begin position="932"/>
        <end position="952"/>
    </location>
</feature>
<dbReference type="Gene3D" id="3.40.50.300">
    <property type="entry name" value="P-loop containing nucleotide triphosphate hydrolases"/>
    <property type="match status" value="2"/>
</dbReference>
<dbReference type="GO" id="GO:0005524">
    <property type="term" value="F:ATP binding"/>
    <property type="evidence" value="ECO:0007669"/>
    <property type="project" value="UniProtKB-KW"/>
</dbReference>
<dbReference type="PROSITE" id="PS50893">
    <property type="entry name" value="ABC_TRANSPORTER_2"/>
    <property type="match status" value="2"/>
</dbReference>
<keyword evidence="6" id="KW-0547">Nucleotide-binding</keyword>
<feature type="region of interest" description="Disordered" evidence="11">
    <location>
        <begin position="1"/>
        <end position="20"/>
    </location>
</feature>
<comment type="subcellular location">
    <subcellularLocation>
        <location evidence="1">Endomembrane system</location>
        <topology evidence="1">Multi-pass membrane protein</topology>
    </subcellularLocation>
</comment>
<dbReference type="InterPro" id="IPR027417">
    <property type="entry name" value="P-loop_NTPase"/>
</dbReference>
<name>A0A8J9YTR4_BRALA</name>
<dbReference type="FunFam" id="3.40.50.300:FF:000074">
    <property type="entry name" value="Multidrug resistance-associated protein 5 isoform 1"/>
    <property type="match status" value="1"/>
</dbReference>
<keyword evidence="5" id="KW-0677">Repeat</keyword>
<dbReference type="Pfam" id="PF00664">
    <property type="entry name" value="ABC_membrane"/>
    <property type="match status" value="2"/>
</dbReference>
<evidence type="ECO:0000259" key="14">
    <source>
        <dbReference type="PROSITE" id="PS50929"/>
    </source>
</evidence>
<feature type="region of interest" description="Disordered" evidence="11">
    <location>
        <begin position="761"/>
        <end position="780"/>
    </location>
</feature>
<dbReference type="CDD" id="cd18599">
    <property type="entry name" value="ABC_6TM_MRP5_8_9_D2"/>
    <property type="match status" value="1"/>
</dbReference>
<feature type="compositionally biased region" description="Basic and acidic residues" evidence="11">
    <location>
        <begin position="832"/>
        <end position="844"/>
    </location>
</feature>
<feature type="domain" description="ABC transmembrane type-1" evidence="14">
    <location>
        <begin position="875"/>
        <end position="1176"/>
    </location>
</feature>
<dbReference type="SUPFAM" id="SSF90123">
    <property type="entry name" value="ABC transporter transmembrane region"/>
    <property type="match status" value="2"/>
</dbReference>
<evidence type="ECO:0000256" key="9">
    <source>
        <dbReference type="ARBA" id="ARBA00023136"/>
    </source>
</evidence>